<dbReference type="SUPFAM" id="SSF47090">
    <property type="entry name" value="PGBD-like"/>
    <property type="match status" value="1"/>
</dbReference>
<evidence type="ECO:0000313" key="3">
    <source>
        <dbReference type="EMBL" id="TFD01973.1"/>
    </source>
</evidence>
<name>A0ABY2JAK6_9MICO</name>
<keyword evidence="1" id="KW-0812">Transmembrane</keyword>
<evidence type="ECO:0000259" key="2">
    <source>
        <dbReference type="Pfam" id="PF01471"/>
    </source>
</evidence>
<keyword evidence="4" id="KW-1185">Reference proteome</keyword>
<keyword evidence="1" id="KW-1133">Transmembrane helix</keyword>
<evidence type="ECO:0000313" key="4">
    <source>
        <dbReference type="Proteomes" id="UP000298355"/>
    </source>
</evidence>
<accession>A0ABY2JAK6</accession>
<gene>
    <name evidence="3" type="ORF">E3O65_00265</name>
</gene>
<sequence>MPDAVRANWIRDARYLAPALLCMAIPILVFVLLIPVAQRSERAAVTATLPTVIQVGSREADFRQSVVLDFTLSEAGTVKSNTSGRLTALSVNPTEAISSGTRLFDVDGSPVFAMPQTPPLYRDLEPRMSGTDVAAMQRFLVSGGFLEDSTENVNGKFGVDTEDAVCAFQKANFLACSEVFSFARVAYVPANVTAVGTILPTLGDVLVEGDAVIEGTPLPISAKFTPAAENGDLIAFADQPILVSASDSSEIVVSTLTSLDATAVLELYKFALASAALGTVSAASEAPGSDATGSDLKASYAGLMLRKQKSTVVAAVPGNSILMGANGESCVVAVTKIDSTTSPDGLEYRAVPLASVAPAAGELGQVFTDVGIVGLSILRDPSTASPSVQSKCS</sequence>
<dbReference type="InterPro" id="IPR036365">
    <property type="entry name" value="PGBD-like_sf"/>
</dbReference>
<feature type="domain" description="Peptidoglycan binding-like" evidence="2">
    <location>
        <begin position="129"/>
        <end position="174"/>
    </location>
</feature>
<dbReference type="EMBL" id="SOGJ01000003">
    <property type="protein sequence ID" value="TFD01973.1"/>
    <property type="molecule type" value="Genomic_DNA"/>
</dbReference>
<dbReference type="InterPro" id="IPR002477">
    <property type="entry name" value="Peptidoglycan-bd-like"/>
</dbReference>
<protein>
    <submittedName>
        <fullName evidence="3">Peptidoglycan-binding protein</fullName>
    </submittedName>
</protein>
<reference evidence="3 4" key="1">
    <citation type="submission" date="2019-03" db="EMBL/GenBank/DDBJ databases">
        <title>Genomics of glacier-inhabiting Cryobacterium strains.</title>
        <authorList>
            <person name="Liu Q."/>
            <person name="Xin Y.-H."/>
        </authorList>
    </citation>
    <scope>NUCLEOTIDE SEQUENCE [LARGE SCALE GENOMIC DNA]</scope>
    <source>
        <strain evidence="3 4">TMT4-23</strain>
    </source>
</reference>
<organism evidence="3 4">
    <name type="scientific">Cryobacterium breve</name>
    <dbReference type="NCBI Taxonomy" id="1259258"/>
    <lineage>
        <taxon>Bacteria</taxon>
        <taxon>Bacillati</taxon>
        <taxon>Actinomycetota</taxon>
        <taxon>Actinomycetes</taxon>
        <taxon>Micrococcales</taxon>
        <taxon>Microbacteriaceae</taxon>
        <taxon>Cryobacterium</taxon>
    </lineage>
</organism>
<dbReference type="Pfam" id="PF01471">
    <property type="entry name" value="PG_binding_1"/>
    <property type="match status" value="1"/>
</dbReference>
<dbReference type="Gene3D" id="1.10.101.10">
    <property type="entry name" value="PGBD-like superfamily/PGBD"/>
    <property type="match status" value="1"/>
</dbReference>
<comment type="caution">
    <text evidence="3">The sequence shown here is derived from an EMBL/GenBank/DDBJ whole genome shotgun (WGS) entry which is preliminary data.</text>
</comment>
<evidence type="ECO:0000256" key="1">
    <source>
        <dbReference type="SAM" id="Phobius"/>
    </source>
</evidence>
<dbReference type="Proteomes" id="UP000298355">
    <property type="component" value="Unassembled WGS sequence"/>
</dbReference>
<proteinExistence type="predicted"/>
<dbReference type="InterPro" id="IPR036366">
    <property type="entry name" value="PGBDSf"/>
</dbReference>
<feature type="transmembrane region" description="Helical" evidence="1">
    <location>
        <begin position="15"/>
        <end position="34"/>
    </location>
</feature>
<keyword evidence="1" id="KW-0472">Membrane</keyword>